<reference evidence="1 2" key="1">
    <citation type="journal article" date="2021" name="Front. Genet.">
        <title>Chromosome-Level Genome Assembly Reveals Significant Gene Expansion in the Toll and IMD Signaling Pathways of Dendrolimus kikuchii.</title>
        <authorList>
            <person name="Zhou J."/>
            <person name="Wu P."/>
            <person name="Xiong Z."/>
            <person name="Liu N."/>
            <person name="Zhao N."/>
            <person name="Ji M."/>
            <person name="Qiu Y."/>
            <person name="Yang B."/>
        </authorList>
    </citation>
    <scope>NUCLEOTIDE SEQUENCE [LARGE SCALE GENOMIC DNA]</scope>
    <source>
        <strain evidence="1">Ann1</strain>
    </source>
</reference>
<sequence length="438" mass="50518">MNSNEYKDYHEAFMANHHGSSAVHTFFCIFFTVVCCIISSLRQKKTGNIQYIHEYMYIVLPMIMAHTLLSDYIYHLNVIALLIFIYEFRKQDKNITGSLKKLNICKAKTIQSISCLRGLTYLITVFSILAVDFKDFPRYLAKTENYGYSLMDTGVGLFVLMSGLVHKNFGNETVKTIVKSHLKLLIILIFLGLTRLVALKQLNYQEHITEYGVHWNFFFTLATCKLFSTFLLHVKNEPFLLTITTMTVHELVLYKGLQHWVFSELPRNDFISANREGLCSSLGYISLYLFGVHIKTIISDKTKYRFTVLNKLFIAAISLSLLTYSVNILRPASRTLANAAYCLFLQTVLCTVLTLLYFLEVLSQDECDEFHFDIPIILKDFNMNGLAYFIISNVMTGVINISMMTLYMPSYMTFIILNIYMMLNISFAVIITKKGYRI</sequence>
<dbReference type="Proteomes" id="UP000824533">
    <property type="component" value="Linkage Group LG04"/>
</dbReference>
<organism evidence="1 2">
    <name type="scientific">Dendrolimus kikuchii</name>
    <dbReference type="NCBI Taxonomy" id="765133"/>
    <lineage>
        <taxon>Eukaryota</taxon>
        <taxon>Metazoa</taxon>
        <taxon>Ecdysozoa</taxon>
        <taxon>Arthropoda</taxon>
        <taxon>Hexapoda</taxon>
        <taxon>Insecta</taxon>
        <taxon>Pterygota</taxon>
        <taxon>Neoptera</taxon>
        <taxon>Endopterygota</taxon>
        <taxon>Lepidoptera</taxon>
        <taxon>Glossata</taxon>
        <taxon>Ditrysia</taxon>
        <taxon>Bombycoidea</taxon>
        <taxon>Lasiocampidae</taxon>
        <taxon>Dendrolimus</taxon>
    </lineage>
</organism>
<dbReference type="EMBL" id="CM034390">
    <property type="protein sequence ID" value="KAJ0182147.1"/>
    <property type="molecule type" value="Genomic_DNA"/>
</dbReference>
<protein>
    <submittedName>
        <fullName evidence="1">Uncharacterized protein</fullName>
    </submittedName>
</protein>
<comment type="caution">
    <text evidence="1">The sequence shown here is derived from an EMBL/GenBank/DDBJ whole genome shotgun (WGS) entry which is preliminary data.</text>
</comment>
<name>A0ACC1DE21_9NEOP</name>
<evidence type="ECO:0000313" key="1">
    <source>
        <dbReference type="EMBL" id="KAJ0182147.1"/>
    </source>
</evidence>
<proteinExistence type="predicted"/>
<evidence type="ECO:0000313" key="2">
    <source>
        <dbReference type="Proteomes" id="UP000824533"/>
    </source>
</evidence>
<gene>
    <name evidence="1" type="ORF">K1T71_002869</name>
</gene>
<accession>A0ACC1DE21</accession>
<keyword evidence="2" id="KW-1185">Reference proteome</keyword>